<evidence type="ECO:0000313" key="3">
    <source>
        <dbReference type="Proteomes" id="UP001629214"/>
    </source>
</evidence>
<feature type="domain" description="Aminoglycoside phosphotransferase" evidence="1">
    <location>
        <begin position="29"/>
        <end position="240"/>
    </location>
</feature>
<dbReference type="Proteomes" id="UP001629214">
    <property type="component" value="Unassembled WGS sequence"/>
</dbReference>
<reference evidence="2 3" key="1">
    <citation type="journal article" date="2024" name="Chem. Sci.">
        <title>Discovery of megapolipeptins by genome mining of a Burkholderiales bacteria collection.</title>
        <authorList>
            <person name="Paulo B.S."/>
            <person name="Recchia M.J.J."/>
            <person name="Lee S."/>
            <person name="Fergusson C.H."/>
            <person name="Romanowski S.B."/>
            <person name="Hernandez A."/>
            <person name="Krull N."/>
            <person name="Liu D.Y."/>
            <person name="Cavanagh H."/>
            <person name="Bos A."/>
            <person name="Gray C.A."/>
            <person name="Murphy B.T."/>
            <person name="Linington R.G."/>
            <person name="Eustaquio A.S."/>
        </authorList>
    </citation>
    <scope>NUCLEOTIDE SEQUENCE [LARGE SCALE GENOMIC DNA]</scope>
    <source>
        <strain evidence="2 3">RL21-008-BIB-B</strain>
    </source>
</reference>
<dbReference type="EMBL" id="JAQQFR010000011">
    <property type="protein sequence ID" value="MFL9880082.1"/>
    <property type="molecule type" value="Genomic_DNA"/>
</dbReference>
<accession>A0ABW8ZAV8</accession>
<proteinExistence type="predicted"/>
<sequence length="336" mass="37439">MANRELTEKIASLLLSSGIDPAGLSLMIVGGGGNNQVFSVDLNAGRYLAKAYFNHPADTRDRLGAEYAFLSHASAIGLKNVPTPIVCSAQDHLGIYEFIDGNKLTANELQPTHVRSAAQFIAALNARGHANNALSEKLPTASEACFSVAQHLEMVDRRLLRLQEITDDDDLSRKAKNLIGRIAGTWHGHRLRIAGATVPDLHDDDRCISPSDFGFHNALLKSDGQLCFIDFEYAGWDDPAKMIGDFFCQPAVPVSQTYFDDFVTTAVSYSTRPEILRERARLLLPAFQLKWCCIMLNEFLPAAAKRRQFADPTLSLEQRQRMQFDKTEHFFHSWLV</sequence>
<keyword evidence="3" id="KW-1185">Reference proteome</keyword>
<dbReference type="RefSeq" id="WP_408169162.1">
    <property type="nucleotide sequence ID" value="NZ_JAQQFR010000011.1"/>
</dbReference>
<name>A0ABW8ZAV8_9BURK</name>
<dbReference type="InterPro" id="IPR011009">
    <property type="entry name" value="Kinase-like_dom_sf"/>
</dbReference>
<gene>
    <name evidence="2" type="ORF">PQR63_16905</name>
</gene>
<organism evidence="2 3">
    <name type="scientific">Herbaspirillum rhizosphaerae</name>
    <dbReference type="NCBI Taxonomy" id="346179"/>
    <lineage>
        <taxon>Bacteria</taxon>
        <taxon>Pseudomonadati</taxon>
        <taxon>Pseudomonadota</taxon>
        <taxon>Betaproteobacteria</taxon>
        <taxon>Burkholderiales</taxon>
        <taxon>Oxalobacteraceae</taxon>
        <taxon>Herbaspirillum</taxon>
    </lineage>
</organism>
<comment type="caution">
    <text evidence="2">The sequence shown here is derived from an EMBL/GenBank/DDBJ whole genome shotgun (WGS) entry which is preliminary data.</text>
</comment>
<dbReference type="Pfam" id="PF01636">
    <property type="entry name" value="APH"/>
    <property type="match status" value="1"/>
</dbReference>
<evidence type="ECO:0000259" key="1">
    <source>
        <dbReference type="Pfam" id="PF01636"/>
    </source>
</evidence>
<dbReference type="Gene3D" id="3.90.1200.10">
    <property type="match status" value="1"/>
</dbReference>
<dbReference type="SUPFAM" id="SSF56112">
    <property type="entry name" value="Protein kinase-like (PK-like)"/>
    <property type="match status" value="1"/>
</dbReference>
<evidence type="ECO:0000313" key="2">
    <source>
        <dbReference type="EMBL" id="MFL9880082.1"/>
    </source>
</evidence>
<protein>
    <submittedName>
        <fullName evidence="2">Phosphotransferase</fullName>
    </submittedName>
</protein>
<dbReference type="InterPro" id="IPR002575">
    <property type="entry name" value="Aminoglycoside_PTrfase"/>
</dbReference>